<keyword evidence="8" id="KW-0067">ATP-binding</keyword>
<reference evidence="12 13" key="1">
    <citation type="journal article" date="2012" name="Nature">
        <title>Repeated polyploidization of Gossypium genomes and the evolution of spinnable cotton fibres.</title>
        <authorList>
            <person name="Paterson A.H."/>
            <person name="Wendel J.F."/>
            <person name="Gundlach H."/>
            <person name="Guo H."/>
            <person name="Jenkins J."/>
            <person name="Jin D."/>
            <person name="Llewellyn D."/>
            <person name="Showmaker K.C."/>
            <person name="Shu S."/>
            <person name="Udall J."/>
            <person name="Yoo M.J."/>
            <person name="Byers R."/>
            <person name="Chen W."/>
            <person name="Doron-Faigenboim A."/>
            <person name="Duke M.V."/>
            <person name="Gong L."/>
            <person name="Grimwood J."/>
            <person name="Grover C."/>
            <person name="Grupp K."/>
            <person name="Hu G."/>
            <person name="Lee T.H."/>
            <person name="Li J."/>
            <person name="Lin L."/>
            <person name="Liu T."/>
            <person name="Marler B.S."/>
            <person name="Page J.T."/>
            <person name="Roberts A.W."/>
            <person name="Romanel E."/>
            <person name="Sanders W.S."/>
            <person name="Szadkowski E."/>
            <person name="Tan X."/>
            <person name="Tang H."/>
            <person name="Xu C."/>
            <person name="Wang J."/>
            <person name="Wang Z."/>
            <person name="Zhang D."/>
            <person name="Zhang L."/>
            <person name="Ashrafi H."/>
            <person name="Bedon F."/>
            <person name="Bowers J.E."/>
            <person name="Brubaker C.L."/>
            <person name="Chee P.W."/>
            <person name="Das S."/>
            <person name="Gingle A.R."/>
            <person name="Haigler C.H."/>
            <person name="Harker D."/>
            <person name="Hoffmann L.V."/>
            <person name="Hovav R."/>
            <person name="Jones D.C."/>
            <person name="Lemke C."/>
            <person name="Mansoor S."/>
            <person name="ur Rahman M."/>
            <person name="Rainville L.N."/>
            <person name="Rambani A."/>
            <person name="Reddy U.K."/>
            <person name="Rong J.K."/>
            <person name="Saranga Y."/>
            <person name="Scheffler B.E."/>
            <person name="Scheffler J.A."/>
            <person name="Stelly D.M."/>
            <person name="Triplett B.A."/>
            <person name="Van Deynze A."/>
            <person name="Vaslin M.F."/>
            <person name="Waghmare V.N."/>
            <person name="Walford S.A."/>
            <person name="Wright R.J."/>
            <person name="Zaki E.A."/>
            <person name="Zhang T."/>
            <person name="Dennis E.S."/>
            <person name="Mayer K.F."/>
            <person name="Peterson D.G."/>
            <person name="Rokhsar D.S."/>
            <person name="Wang X."/>
            <person name="Schmutz J."/>
        </authorList>
    </citation>
    <scope>NUCLEOTIDE SEQUENCE [LARGE SCALE GENOMIC DNA]</scope>
</reference>
<dbReference type="InterPro" id="IPR025287">
    <property type="entry name" value="WAK_GUB"/>
</dbReference>
<evidence type="ECO:0000313" key="12">
    <source>
        <dbReference type="EMBL" id="KJB12863.1"/>
    </source>
</evidence>
<dbReference type="InterPro" id="IPR000719">
    <property type="entry name" value="Prot_kinase_dom"/>
</dbReference>
<keyword evidence="3 9" id="KW-0812">Transmembrane</keyword>
<dbReference type="GO" id="GO:0030247">
    <property type="term" value="F:polysaccharide binding"/>
    <property type="evidence" value="ECO:0007669"/>
    <property type="project" value="InterPro"/>
</dbReference>
<keyword evidence="2" id="KW-0808">Transferase</keyword>
<evidence type="ECO:0000256" key="1">
    <source>
        <dbReference type="ARBA" id="ARBA00004479"/>
    </source>
</evidence>
<feature type="signal peptide" evidence="10">
    <location>
        <begin position="1"/>
        <end position="31"/>
    </location>
</feature>
<keyword evidence="2" id="KW-0418">Kinase</keyword>
<comment type="subcellular location">
    <subcellularLocation>
        <location evidence="1">Membrane</location>
        <topology evidence="1">Single-pass type I membrane protein</topology>
    </subcellularLocation>
</comment>
<evidence type="ECO:0000256" key="9">
    <source>
        <dbReference type="SAM" id="Phobius"/>
    </source>
</evidence>
<dbReference type="InterPro" id="IPR017441">
    <property type="entry name" value="Protein_kinase_ATP_BS"/>
</dbReference>
<feature type="chain" id="PRO_5002259695" description="Protein kinase domain-containing protein" evidence="10">
    <location>
        <begin position="32"/>
        <end position="421"/>
    </location>
</feature>
<name>A0A0D2NHZ8_GOSRA</name>
<dbReference type="PROSITE" id="PS00107">
    <property type="entry name" value="PROTEIN_KINASE_ATP"/>
    <property type="match status" value="1"/>
</dbReference>
<evidence type="ECO:0000256" key="5">
    <source>
        <dbReference type="ARBA" id="ARBA00022989"/>
    </source>
</evidence>
<evidence type="ECO:0000259" key="11">
    <source>
        <dbReference type="PROSITE" id="PS50011"/>
    </source>
</evidence>
<dbReference type="Proteomes" id="UP000032304">
    <property type="component" value="Chromosome 2"/>
</dbReference>
<dbReference type="PANTHER" id="PTHR27009">
    <property type="entry name" value="RUST RESISTANCE KINASE LR10-RELATED"/>
    <property type="match status" value="1"/>
</dbReference>
<proteinExistence type="predicted"/>
<dbReference type="Pfam" id="PF07714">
    <property type="entry name" value="PK_Tyr_Ser-Thr"/>
    <property type="match status" value="1"/>
</dbReference>
<keyword evidence="4 10" id="KW-0732">Signal</keyword>
<keyword evidence="2" id="KW-0723">Serine/threonine-protein kinase</keyword>
<dbReference type="SUPFAM" id="SSF56112">
    <property type="entry name" value="Protein kinase-like (PK-like)"/>
    <property type="match status" value="1"/>
</dbReference>
<gene>
    <name evidence="12" type="ORF">B456_002G041000</name>
</gene>
<evidence type="ECO:0000256" key="10">
    <source>
        <dbReference type="SAM" id="SignalP"/>
    </source>
</evidence>
<evidence type="ECO:0000256" key="3">
    <source>
        <dbReference type="ARBA" id="ARBA00022692"/>
    </source>
</evidence>
<dbReference type="Gene3D" id="1.10.510.10">
    <property type="entry name" value="Transferase(Phosphotransferase) domain 1"/>
    <property type="match status" value="1"/>
</dbReference>
<dbReference type="Pfam" id="PF00069">
    <property type="entry name" value="Pkinase"/>
    <property type="match status" value="1"/>
</dbReference>
<evidence type="ECO:0000256" key="8">
    <source>
        <dbReference type="PROSITE-ProRule" id="PRU10141"/>
    </source>
</evidence>
<dbReference type="EMBL" id="CM001741">
    <property type="protein sequence ID" value="KJB12863.1"/>
    <property type="molecule type" value="Genomic_DNA"/>
</dbReference>
<dbReference type="InterPro" id="IPR045874">
    <property type="entry name" value="LRK10/LRL21-25-like"/>
</dbReference>
<dbReference type="InterPro" id="IPR001245">
    <property type="entry name" value="Ser-Thr/Tyr_kinase_cat_dom"/>
</dbReference>
<dbReference type="Gramene" id="KJB12863">
    <property type="protein sequence ID" value="KJB12863"/>
    <property type="gene ID" value="B456_002G041000"/>
</dbReference>
<evidence type="ECO:0000256" key="4">
    <source>
        <dbReference type="ARBA" id="ARBA00022729"/>
    </source>
</evidence>
<keyword evidence="8" id="KW-0547">Nucleotide-binding</keyword>
<protein>
    <recommendedName>
        <fullName evidence="11">Protein kinase domain-containing protein</fullName>
    </recommendedName>
</protein>
<sequence>MPQLKPKLPLLGHLMATLALFLLVFPGACLARHRCQDCGSVFCGNLNISYPLRLKNQPLHCGYQNLELECEKNNRTTLVLGKGKFFVQQIFYKNDSMRAVDASLDMDDCNSLPLNQDTPPSDFNQFCTVEAVVPIMVDNIIGMSTLDIYNKISKGVVVSWSTYNRCSYELGVILFRPFSGIFCLLALVMYKWRRRHLSMDDIIKDFLQSQNNLVPIRYSFKEIRKMTRNFKEKLGEGGYGSVFKGKLRSGHHVAVKLLDKIHHANVTKLIGFCVERSKQALVYDFMSNGSLDKIIFSEENTNTLGWKKMFDIPHNILLDENFIPKVSDFGLAKLYSVDDSFVSLTAARGTIGYIAPELIYKNLGGISYKADVYSFGMLLMEMVGRRKNVNAFADRSCQIYFPTWIYDRLDHGGGHRVRRCF</sequence>
<evidence type="ECO:0000313" key="13">
    <source>
        <dbReference type="Proteomes" id="UP000032304"/>
    </source>
</evidence>
<keyword evidence="5 9" id="KW-1133">Transmembrane helix</keyword>
<organism evidence="12 13">
    <name type="scientific">Gossypium raimondii</name>
    <name type="common">Peruvian cotton</name>
    <name type="synonym">Gossypium klotzschianum subsp. raimondii</name>
    <dbReference type="NCBI Taxonomy" id="29730"/>
    <lineage>
        <taxon>Eukaryota</taxon>
        <taxon>Viridiplantae</taxon>
        <taxon>Streptophyta</taxon>
        <taxon>Embryophyta</taxon>
        <taxon>Tracheophyta</taxon>
        <taxon>Spermatophyta</taxon>
        <taxon>Magnoliopsida</taxon>
        <taxon>eudicotyledons</taxon>
        <taxon>Gunneridae</taxon>
        <taxon>Pentapetalae</taxon>
        <taxon>rosids</taxon>
        <taxon>malvids</taxon>
        <taxon>Malvales</taxon>
        <taxon>Malvaceae</taxon>
        <taxon>Malvoideae</taxon>
        <taxon>Gossypium</taxon>
    </lineage>
</organism>
<evidence type="ECO:0000256" key="7">
    <source>
        <dbReference type="ARBA" id="ARBA00023180"/>
    </source>
</evidence>
<evidence type="ECO:0000256" key="2">
    <source>
        <dbReference type="ARBA" id="ARBA00022527"/>
    </source>
</evidence>
<dbReference type="InterPro" id="IPR011009">
    <property type="entry name" value="Kinase-like_dom_sf"/>
</dbReference>
<feature type="transmembrane region" description="Helical" evidence="9">
    <location>
        <begin position="170"/>
        <end position="190"/>
    </location>
</feature>
<evidence type="ECO:0000256" key="6">
    <source>
        <dbReference type="ARBA" id="ARBA00023136"/>
    </source>
</evidence>
<keyword evidence="7" id="KW-0325">Glycoprotein</keyword>
<accession>A0A0D2NHZ8</accession>
<dbReference type="GO" id="GO:0004674">
    <property type="term" value="F:protein serine/threonine kinase activity"/>
    <property type="evidence" value="ECO:0007669"/>
    <property type="project" value="UniProtKB-KW"/>
</dbReference>
<dbReference type="AlphaFoldDB" id="A0A0D2NHZ8"/>
<dbReference type="GO" id="GO:0005524">
    <property type="term" value="F:ATP binding"/>
    <property type="evidence" value="ECO:0007669"/>
    <property type="project" value="UniProtKB-UniRule"/>
</dbReference>
<dbReference type="eggNOG" id="KOG1187">
    <property type="taxonomic scope" value="Eukaryota"/>
</dbReference>
<dbReference type="GO" id="GO:0016020">
    <property type="term" value="C:membrane"/>
    <property type="evidence" value="ECO:0007669"/>
    <property type="project" value="UniProtKB-SubCell"/>
</dbReference>
<dbReference type="PROSITE" id="PS50011">
    <property type="entry name" value="PROTEIN_KINASE_DOM"/>
    <property type="match status" value="1"/>
</dbReference>
<keyword evidence="13" id="KW-1185">Reference proteome</keyword>
<dbReference type="Pfam" id="PF13947">
    <property type="entry name" value="GUB_WAK_bind"/>
    <property type="match status" value="1"/>
</dbReference>
<feature type="binding site" evidence="8">
    <location>
        <position position="256"/>
    </location>
    <ligand>
        <name>ATP</name>
        <dbReference type="ChEBI" id="CHEBI:30616"/>
    </ligand>
</feature>
<dbReference type="Gene3D" id="3.30.200.20">
    <property type="entry name" value="Phosphorylase Kinase, domain 1"/>
    <property type="match status" value="2"/>
</dbReference>
<keyword evidence="6 9" id="KW-0472">Membrane</keyword>
<feature type="domain" description="Protein kinase" evidence="11">
    <location>
        <begin position="228"/>
        <end position="421"/>
    </location>
</feature>